<accession>A0A8H7PML5</accession>
<sequence length="491" mass="54696">MSVVESFHGYVANTTDSLLLYEACRRGLLPRVSRRLQEKERNCLVRSGSVFVFDEKESGIKRWTDGLVWSPSRILGNFLIYRELDRRASQGGKRIIEAKEQEKEETSNEYDDAEKMRERALVGSLTNSYKFKKGGLIKKSMSIVVDGVHQNLISYYDLEDVMAGRLRTPSNVPELAILEISPDFLHKQNFRIPLLIEPGGEIGEQQQDLPSPPPSSSSSTSSERRQSTREPILPPPGSQSNIETEQAFMAPQHRNSLPFYPPQNMAAGHDYSDLTGQKRKYSLVEGAMERQARQAERQMSWSPSVYRARTPSIDHMSHSLPTSYGIPMMPQYGRQAPSHMSDSLAEPLPSDSNATTTSATQLAPIQHSFRPPFGHPIDPLPTPTSLSTTSVSSLIAPISAPNNLPYAYMHVPDRRIDESPFMPPIGGRSSGGGGSMAPHHNPPNELFSSQSFHAVNHNTIQNRNDAYVATNSFMNEPALVAGNWSEYDLQM</sequence>
<dbReference type="PANTHER" id="PTHR28027">
    <property type="entry name" value="TRANSCRIPTIONAL REGULATOR MIT1"/>
    <property type="match status" value="1"/>
</dbReference>
<organism evidence="2 3">
    <name type="scientific">Mortierella isabellina</name>
    <name type="common">Filamentous fungus</name>
    <name type="synonym">Umbelopsis isabellina</name>
    <dbReference type="NCBI Taxonomy" id="91625"/>
    <lineage>
        <taxon>Eukaryota</taxon>
        <taxon>Fungi</taxon>
        <taxon>Fungi incertae sedis</taxon>
        <taxon>Mucoromycota</taxon>
        <taxon>Mucoromycotina</taxon>
        <taxon>Umbelopsidomycetes</taxon>
        <taxon>Umbelopsidales</taxon>
        <taxon>Umbelopsidaceae</taxon>
        <taxon>Umbelopsis</taxon>
    </lineage>
</organism>
<dbReference type="GO" id="GO:0003677">
    <property type="term" value="F:DNA binding"/>
    <property type="evidence" value="ECO:0007669"/>
    <property type="project" value="TreeGrafter"/>
</dbReference>
<evidence type="ECO:0000313" key="3">
    <source>
        <dbReference type="Proteomes" id="UP000654370"/>
    </source>
</evidence>
<evidence type="ECO:0000256" key="1">
    <source>
        <dbReference type="SAM" id="MobiDB-lite"/>
    </source>
</evidence>
<dbReference type="EMBL" id="JAEPQZ010000010">
    <property type="protein sequence ID" value="KAG2176460.1"/>
    <property type="molecule type" value="Genomic_DNA"/>
</dbReference>
<comment type="caution">
    <text evidence="2">The sequence shown here is derived from an EMBL/GenBank/DDBJ whole genome shotgun (WGS) entry which is preliminary data.</text>
</comment>
<dbReference type="OrthoDB" id="5572844at2759"/>
<keyword evidence="3" id="KW-1185">Reference proteome</keyword>
<dbReference type="Proteomes" id="UP000654370">
    <property type="component" value="Unassembled WGS sequence"/>
</dbReference>
<name>A0A8H7PML5_MORIS</name>
<evidence type="ECO:0008006" key="4">
    <source>
        <dbReference type="Google" id="ProtNLM"/>
    </source>
</evidence>
<protein>
    <recommendedName>
        <fullName evidence="4">Gti1/Pac2 family-domain-containing protein</fullName>
    </recommendedName>
</protein>
<feature type="region of interest" description="Disordered" evidence="1">
    <location>
        <begin position="202"/>
        <end position="241"/>
    </location>
</feature>
<evidence type="ECO:0000313" key="2">
    <source>
        <dbReference type="EMBL" id="KAG2176460.1"/>
    </source>
</evidence>
<dbReference type="AlphaFoldDB" id="A0A8H7PML5"/>
<dbReference type="InterPro" id="IPR018608">
    <property type="entry name" value="Gti1/Pac2"/>
</dbReference>
<dbReference type="Pfam" id="PF09729">
    <property type="entry name" value="Gti1_Pac2"/>
    <property type="match status" value="1"/>
</dbReference>
<proteinExistence type="predicted"/>
<feature type="region of interest" description="Disordered" evidence="1">
    <location>
        <begin position="333"/>
        <end position="388"/>
    </location>
</feature>
<feature type="compositionally biased region" description="Polar residues" evidence="1">
    <location>
        <begin position="350"/>
        <end position="363"/>
    </location>
</feature>
<feature type="region of interest" description="Disordered" evidence="1">
    <location>
        <begin position="426"/>
        <end position="448"/>
    </location>
</feature>
<gene>
    <name evidence="2" type="ORF">INT43_005700</name>
</gene>
<reference evidence="2" key="1">
    <citation type="submission" date="2020-12" db="EMBL/GenBank/DDBJ databases">
        <title>Metabolic potential, ecology and presence of endohyphal bacteria is reflected in genomic diversity of Mucoromycotina.</title>
        <authorList>
            <person name="Muszewska A."/>
            <person name="Okrasinska A."/>
            <person name="Steczkiewicz K."/>
            <person name="Drgas O."/>
            <person name="Orlowska M."/>
            <person name="Perlinska-Lenart U."/>
            <person name="Aleksandrzak-Piekarczyk T."/>
            <person name="Szatraj K."/>
            <person name="Zielenkiewicz U."/>
            <person name="Pilsyk S."/>
            <person name="Malc E."/>
            <person name="Mieczkowski P."/>
            <person name="Kruszewska J.S."/>
            <person name="Biernat P."/>
            <person name="Pawlowska J."/>
        </authorList>
    </citation>
    <scope>NUCLEOTIDE SEQUENCE</scope>
    <source>
        <strain evidence="2">WA0000067209</strain>
    </source>
</reference>
<dbReference type="PANTHER" id="PTHR28027:SF2">
    <property type="entry name" value="TRANSCRIPTIONAL REGULATOR MIT1"/>
    <property type="match status" value="1"/>
</dbReference>